<comment type="caution">
    <text evidence="4">The sequence shown here is derived from an EMBL/GenBank/DDBJ whole genome shotgun (WGS) entry which is preliminary data.</text>
</comment>
<gene>
    <name evidence="4" type="ORF">ATK78_1580</name>
</gene>
<keyword evidence="5" id="KW-1185">Reference proteome</keyword>
<organism evidence="4 5">
    <name type="scientific">Pedobacter metabolipauper</name>
    <dbReference type="NCBI Taxonomy" id="425513"/>
    <lineage>
        <taxon>Bacteria</taxon>
        <taxon>Pseudomonadati</taxon>
        <taxon>Bacteroidota</taxon>
        <taxon>Sphingobacteriia</taxon>
        <taxon>Sphingobacteriales</taxon>
        <taxon>Sphingobacteriaceae</taxon>
        <taxon>Pedobacter</taxon>
    </lineage>
</organism>
<dbReference type="Pfam" id="PF13424">
    <property type="entry name" value="TPR_12"/>
    <property type="match status" value="1"/>
</dbReference>
<dbReference type="RefSeq" id="WP_133575510.1">
    <property type="nucleotide sequence ID" value="NZ_SNYC01000004.1"/>
</dbReference>
<dbReference type="AlphaFoldDB" id="A0A4R6SVP2"/>
<dbReference type="InterPro" id="IPR019734">
    <property type="entry name" value="TPR_rpt"/>
</dbReference>
<evidence type="ECO:0000313" key="4">
    <source>
        <dbReference type="EMBL" id="TDQ09426.1"/>
    </source>
</evidence>
<dbReference type="InterPro" id="IPR011990">
    <property type="entry name" value="TPR-like_helical_dom_sf"/>
</dbReference>
<dbReference type="SUPFAM" id="SSF48452">
    <property type="entry name" value="TPR-like"/>
    <property type="match status" value="1"/>
</dbReference>
<evidence type="ECO:0000256" key="3">
    <source>
        <dbReference type="SAM" id="Phobius"/>
    </source>
</evidence>
<accession>A0A4R6SVP2</accession>
<proteinExistence type="predicted"/>
<dbReference type="Pfam" id="PF13181">
    <property type="entry name" value="TPR_8"/>
    <property type="match status" value="1"/>
</dbReference>
<dbReference type="EMBL" id="SNYC01000004">
    <property type="protein sequence ID" value="TDQ09426.1"/>
    <property type="molecule type" value="Genomic_DNA"/>
</dbReference>
<keyword evidence="3" id="KW-0472">Membrane</keyword>
<reference evidence="4 5" key="1">
    <citation type="submission" date="2019-03" db="EMBL/GenBank/DDBJ databases">
        <title>Genomic Encyclopedia of Archaeal and Bacterial Type Strains, Phase II (KMG-II): from individual species to whole genera.</title>
        <authorList>
            <person name="Goeker M."/>
        </authorList>
    </citation>
    <scope>NUCLEOTIDE SEQUENCE [LARGE SCALE GENOMIC DNA]</scope>
    <source>
        <strain evidence="4 5">DSM 19035</strain>
    </source>
</reference>
<protein>
    <submittedName>
        <fullName evidence="4">Tetratricopeptide repeat protein</fullName>
    </submittedName>
</protein>
<feature type="transmembrane region" description="Helical" evidence="3">
    <location>
        <begin position="6"/>
        <end position="33"/>
    </location>
</feature>
<keyword evidence="3" id="KW-1133">Transmembrane helix</keyword>
<feature type="region of interest" description="Disordered" evidence="2">
    <location>
        <begin position="153"/>
        <end position="226"/>
    </location>
</feature>
<dbReference type="Gene3D" id="1.25.40.10">
    <property type="entry name" value="Tetratricopeptide repeat domain"/>
    <property type="match status" value="1"/>
</dbReference>
<name>A0A4R6SVP2_9SPHI</name>
<evidence type="ECO:0000313" key="5">
    <source>
        <dbReference type="Proteomes" id="UP000295620"/>
    </source>
</evidence>
<keyword evidence="1" id="KW-0802">TPR repeat</keyword>
<dbReference type="OrthoDB" id="9803982at2"/>
<sequence length="226" mass="25946">MSKLKAIFMFSILFASVWVFYVLYAGTIMAAFWMHKGGLAYEKGDYGDAEIYYRKVNRNTDISIAAIYNLGNALYQQGRYLEAIRFYKQKLQDGDGGMDAACWNNLGTAYFKVGDLEKSAAAFKGSLLIWPDDIDVRKNFRFVMILLRKRKKPGHDSKDKRAAEKKGNKEQEERSENTGNAADEKISGKDMESLLDMVRRNEEMKKGQLSKIKKKLNQLNPDEKDY</sequence>
<dbReference type="SMART" id="SM00028">
    <property type="entry name" value="TPR"/>
    <property type="match status" value="3"/>
</dbReference>
<feature type="compositionally biased region" description="Basic and acidic residues" evidence="2">
    <location>
        <begin position="154"/>
        <end position="206"/>
    </location>
</feature>
<feature type="repeat" description="TPR" evidence="1">
    <location>
        <begin position="100"/>
        <end position="133"/>
    </location>
</feature>
<dbReference type="PROSITE" id="PS50005">
    <property type="entry name" value="TPR"/>
    <property type="match status" value="1"/>
</dbReference>
<keyword evidence="3" id="KW-0812">Transmembrane</keyword>
<dbReference type="Proteomes" id="UP000295620">
    <property type="component" value="Unassembled WGS sequence"/>
</dbReference>
<evidence type="ECO:0000256" key="1">
    <source>
        <dbReference type="PROSITE-ProRule" id="PRU00339"/>
    </source>
</evidence>
<evidence type="ECO:0000256" key="2">
    <source>
        <dbReference type="SAM" id="MobiDB-lite"/>
    </source>
</evidence>